<evidence type="ECO:0000256" key="4">
    <source>
        <dbReference type="ARBA" id="ARBA00022801"/>
    </source>
</evidence>
<dbReference type="GO" id="GO:0004563">
    <property type="term" value="F:beta-N-acetylhexosaminidase activity"/>
    <property type="evidence" value="ECO:0007669"/>
    <property type="project" value="UniProtKB-EC"/>
</dbReference>
<dbReference type="InterPro" id="IPR001764">
    <property type="entry name" value="Glyco_hydro_3_N"/>
</dbReference>
<keyword evidence="6" id="KW-0732">Signal</keyword>
<evidence type="ECO:0000313" key="9">
    <source>
        <dbReference type="Proteomes" id="UP000334820"/>
    </source>
</evidence>
<evidence type="ECO:0000256" key="2">
    <source>
        <dbReference type="ARBA" id="ARBA00005336"/>
    </source>
</evidence>
<dbReference type="Pfam" id="PF00933">
    <property type="entry name" value="Glyco_hydro_3"/>
    <property type="match status" value="1"/>
</dbReference>
<comment type="catalytic activity">
    <reaction evidence="1">
        <text>Hydrolysis of terminal non-reducing N-acetyl-D-hexosamine residues in N-acetyl-beta-D-hexosaminides.</text>
        <dbReference type="EC" id="3.2.1.52"/>
    </reaction>
</comment>
<comment type="similarity">
    <text evidence="2">Belongs to the glycosyl hydrolase 3 family.</text>
</comment>
<gene>
    <name evidence="8" type="ORF">KTAU_35150</name>
</gene>
<dbReference type="Proteomes" id="UP000334820">
    <property type="component" value="Unassembled WGS sequence"/>
</dbReference>
<feature type="chain" id="PRO_5023857377" description="beta-N-acetylhexosaminidase" evidence="6">
    <location>
        <begin position="16"/>
        <end position="441"/>
    </location>
</feature>
<name>A0A5J4KED6_9CHLR</name>
<organism evidence="8 9">
    <name type="scientific">Thermogemmatispora aurantia</name>
    <dbReference type="NCBI Taxonomy" id="2045279"/>
    <lineage>
        <taxon>Bacteria</taxon>
        <taxon>Bacillati</taxon>
        <taxon>Chloroflexota</taxon>
        <taxon>Ktedonobacteria</taxon>
        <taxon>Thermogemmatisporales</taxon>
        <taxon>Thermogemmatisporaceae</taxon>
        <taxon>Thermogemmatispora</taxon>
    </lineage>
</organism>
<evidence type="ECO:0000256" key="5">
    <source>
        <dbReference type="ARBA" id="ARBA00023295"/>
    </source>
</evidence>
<accession>A0A5J4KED6</accession>
<protein>
    <recommendedName>
        <fullName evidence="3">beta-N-acetylhexosaminidase</fullName>
        <ecNumber evidence="3">3.2.1.52</ecNumber>
    </recommendedName>
</protein>
<proteinExistence type="inferred from homology"/>
<evidence type="ECO:0000256" key="6">
    <source>
        <dbReference type="SAM" id="SignalP"/>
    </source>
</evidence>
<dbReference type="InterPro" id="IPR050226">
    <property type="entry name" value="NagZ_Beta-hexosaminidase"/>
</dbReference>
<dbReference type="AlphaFoldDB" id="A0A5J4KED6"/>
<sequence length="441" mass="46943">MLVLLLFLLSGNACSAGTSISSTGSGQITPTTRVTATVRPGQTLPTVVPSTATPTIDELARGIVRNLTLDQKLGQMIIVEFYGATYNADLQQMIEKSQISGVLIENNNGNVESSTQLTTLNATLQAHAHIPLFISTDFEGGYVNELRRITGERPSEAAIGASGSTQYAYDQGLAAAHTLTALGLNVNFMPIVDVLTNPNNPGLPQRTFGSDPTLVTNMGRAYLKGLTDGGVIGCLKHFPGLGAASVDPHRSLPTDNRSLSQLASIDLVPYRTLISEGIVPMVMTTHLLNPQLDPRLPTSLSPAVVTDLLRNRLHFEGVTISDTLWMGGISNTYSLAQAAVLAVKAGEDLLLGPRGLSETRSTLAALKQAVLTGELPASQINAAVERILTLKLRYGILSQTRALQLLAPPGNDQAPTARAPFYASEVIADLRRPRPLWQRAA</sequence>
<evidence type="ECO:0000259" key="7">
    <source>
        <dbReference type="Pfam" id="PF00933"/>
    </source>
</evidence>
<keyword evidence="9" id="KW-1185">Reference proteome</keyword>
<evidence type="ECO:0000313" key="8">
    <source>
        <dbReference type="EMBL" id="GER84879.1"/>
    </source>
</evidence>
<evidence type="ECO:0000256" key="3">
    <source>
        <dbReference type="ARBA" id="ARBA00012663"/>
    </source>
</evidence>
<dbReference type="GO" id="GO:0009254">
    <property type="term" value="P:peptidoglycan turnover"/>
    <property type="evidence" value="ECO:0007669"/>
    <property type="project" value="TreeGrafter"/>
</dbReference>
<dbReference type="SUPFAM" id="SSF51445">
    <property type="entry name" value="(Trans)glycosidases"/>
    <property type="match status" value="1"/>
</dbReference>
<dbReference type="EMBL" id="BKZV01000005">
    <property type="protein sequence ID" value="GER84879.1"/>
    <property type="molecule type" value="Genomic_DNA"/>
</dbReference>
<dbReference type="InterPro" id="IPR036962">
    <property type="entry name" value="Glyco_hydro_3_N_sf"/>
</dbReference>
<comment type="caution">
    <text evidence="8">The sequence shown here is derived from an EMBL/GenBank/DDBJ whole genome shotgun (WGS) entry which is preliminary data.</text>
</comment>
<keyword evidence="4 8" id="KW-0378">Hydrolase</keyword>
<evidence type="ECO:0000256" key="1">
    <source>
        <dbReference type="ARBA" id="ARBA00001231"/>
    </source>
</evidence>
<dbReference type="GO" id="GO:0005975">
    <property type="term" value="P:carbohydrate metabolic process"/>
    <property type="evidence" value="ECO:0007669"/>
    <property type="project" value="InterPro"/>
</dbReference>
<keyword evidence="5" id="KW-0326">Glycosidase</keyword>
<feature type="signal peptide" evidence="6">
    <location>
        <begin position="1"/>
        <end position="15"/>
    </location>
</feature>
<dbReference type="PANTHER" id="PTHR30480:SF13">
    <property type="entry name" value="BETA-HEXOSAMINIDASE"/>
    <property type="match status" value="1"/>
</dbReference>
<dbReference type="PANTHER" id="PTHR30480">
    <property type="entry name" value="BETA-HEXOSAMINIDASE-RELATED"/>
    <property type="match status" value="1"/>
</dbReference>
<dbReference type="InterPro" id="IPR017853">
    <property type="entry name" value="GH"/>
</dbReference>
<feature type="domain" description="Glycoside hydrolase family 3 N-terminal" evidence="7">
    <location>
        <begin position="68"/>
        <end position="390"/>
    </location>
</feature>
<reference evidence="8 9" key="1">
    <citation type="journal article" date="2019" name="Int. J. Syst. Evol. Microbiol.">
        <title>Thermogemmatispora aurantia sp. nov. and Thermogemmatispora argillosa sp. nov., within the class Ktedonobacteria, and emended description of the genus Thermogemmatispora.</title>
        <authorList>
            <person name="Zheng Y."/>
            <person name="Wang C.M."/>
            <person name="Sakai Y."/>
            <person name="Abe K."/>
            <person name="Yokota A."/>
            <person name="Yabe S."/>
        </authorList>
    </citation>
    <scope>NUCLEOTIDE SEQUENCE [LARGE SCALE GENOMIC DNA]</scope>
    <source>
        <strain evidence="8 9">A1-2</strain>
    </source>
</reference>
<dbReference type="Gene3D" id="3.20.20.300">
    <property type="entry name" value="Glycoside hydrolase, family 3, N-terminal domain"/>
    <property type="match status" value="1"/>
</dbReference>
<dbReference type="EC" id="3.2.1.52" evidence="3"/>